<keyword evidence="2" id="KW-1185">Reference proteome</keyword>
<comment type="caution">
    <text evidence="1">The sequence shown here is derived from an EMBL/GenBank/DDBJ whole genome shotgun (WGS) entry which is preliminary data.</text>
</comment>
<evidence type="ECO:0000313" key="2">
    <source>
        <dbReference type="Proteomes" id="UP001558632"/>
    </source>
</evidence>
<evidence type="ECO:0000313" key="1">
    <source>
        <dbReference type="EMBL" id="KAL1245042.1"/>
    </source>
</evidence>
<reference evidence="1 2" key="1">
    <citation type="submission" date="2024-07" db="EMBL/GenBank/DDBJ databases">
        <title>Enhanced genomic and transcriptomic resources for Trichinella pseudospiralis and T. spiralis underpin the discovery of pronounced molecular differences between stages and species.</title>
        <authorList>
            <person name="Pasi K.K."/>
            <person name="La Rosa G."/>
            <person name="Gomez-Morales M.A."/>
            <person name="Tosini F."/>
            <person name="Sumanam S."/>
            <person name="Young N.D."/>
            <person name="Chang B.C."/>
            <person name="Robin G.B."/>
        </authorList>
    </citation>
    <scope>NUCLEOTIDE SEQUENCE [LARGE SCALE GENOMIC DNA]</scope>
    <source>
        <strain evidence="1">ISS534</strain>
    </source>
</reference>
<name>A0ABR3KWS7_TRISP</name>
<accession>A0ABR3KWS7</accession>
<gene>
    <name evidence="1" type="ORF">TSPI_07850</name>
</gene>
<dbReference type="EMBL" id="JBEUSY010000120">
    <property type="protein sequence ID" value="KAL1245042.1"/>
    <property type="molecule type" value="Genomic_DNA"/>
</dbReference>
<protein>
    <submittedName>
        <fullName evidence="1">Uncharacterized protein</fullName>
    </submittedName>
</protein>
<organism evidence="1 2">
    <name type="scientific">Trichinella spiralis</name>
    <name type="common">Trichina worm</name>
    <dbReference type="NCBI Taxonomy" id="6334"/>
    <lineage>
        <taxon>Eukaryota</taxon>
        <taxon>Metazoa</taxon>
        <taxon>Ecdysozoa</taxon>
        <taxon>Nematoda</taxon>
        <taxon>Enoplea</taxon>
        <taxon>Dorylaimia</taxon>
        <taxon>Trichinellida</taxon>
        <taxon>Trichinellidae</taxon>
        <taxon>Trichinella</taxon>
    </lineage>
</organism>
<sequence length="65" mass="7330">MLSLRQYKKLPKKSGKANCVTVQACGCCNLNNGMPALLLYFKNAKKIRFQKKELLSSDKTSNEPH</sequence>
<dbReference type="Proteomes" id="UP001558632">
    <property type="component" value="Unassembled WGS sequence"/>
</dbReference>
<proteinExistence type="predicted"/>